<organism evidence="1">
    <name type="scientific">marine sediment metagenome</name>
    <dbReference type="NCBI Taxonomy" id="412755"/>
    <lineage>
        <taxon>unclassified sequences</taxon>
        <taxon>metagenomes</taxon>
        <taxon>ecological metagenomes</taxon>
    </lineage>
</organism>
<name>X1QDR8_9ZZZZ</name>
<comment type="caution">
    <text evidence="1">The sequence shown here is derived from an EMBL/GenBank/DDBJ whole genome shotgun (WGS) entry which is preliminary data.</text>
</comment>
<reference evidence="1" key="1">
    <citation type="journal article" date="2014" name="Front. Microbiol.">
        <title>High frequency of phylogenetically diverse reductive dehalogenase-homologous genes in deep subseafloor sedimentary metagenomes.</title>
        <authorList>
            <person name="Kawai M."/>
            <person name="Futagami T."/>
            <person name="Toyoda A."/>
            <person name="Takaki Y."/>
            <person name="Nishi S."/>
            <person name="Hori S."/>
            <person name="Arai W."/>
            <person name="Tsubouchi T."/>
            <person name="Morono Y."/>
            <person name="Uchiyama I."/>
            <person name="Ito T."/>
            <person name="Fujiyama A."/>
            <person name="Inagaki F."/>
            <person name="Takami H."/>
        </authorList>
    </citation>
    <scope>NUCLEOTIDE SEQUENCE</scope>
    <source>
        <strain evidence="1">Expedition CK06-06</strain>
    </source>
</reference>
<dbReference type="AlphaFoldDB" id="X1QDR8"/>
<accession>X1QDR8</accession>
<gene>
    <name evidence="1" type="ORF">S12H4_05950</name>
</gene>
<sequence length="103" mass="11349">MDILCTRCGEPWDICSLTDDMSKEEAEKLKAGKGCPCCINKELCNKDIACHQCLEVIVDKPYCKLGLLKPRADDARYIQHELASILGDDVDGLSAMMEDAGLI</sequence>
<protein>
    <submittedName>
        <fullName evidence="1">Uncharacterized protein</fullName>
    </submittedName>
</protein>
<evidence type="ECO:0000313" key="1">
    <source>
        <dbReference type="EMBL" id="GAI66632.1"/>
    </source>
</evidence>
<dbReference type="EMBL" id="BARW01002031">
    <property type="protein sequence ID" value="GAI66632.1"/>
    <property type="molecule type" value="Genomic_DNA"/>
</dbReference>
<proteinExistence type="predicted"/>